<dbReference type="InterPro" id="IPR054357">
    <property type="entry name" value="MFE-2_N"/>
</dbReference>
<evidence type="ECO:0000313" key="4">
    <source>
        <dbReference type="EMBL" id="NBE50039.1"/>
    </source>
</evidence>
<protein>
    <submittedName>
        <fullName evidence="4">Enoyl-CoA hydratase</fullName>
    </submittedName>
</protein>
<dbReference type="Gene3D" id="3.10.129.10">
    <property type="entry name" value="Hotdog Thioesterase"/>
    <property type="match status" value="1"/>
</dbReference>
<feature type="domain" description="MaoC-like" evidence="2">
    <location>
        <begin position="160"/>
        <end position="257"/>
    </location>
</feature>
<dbReference type="SUPFAM" id="SSF54637">
    <property type="entry name" value="Thioesterase/thiol ester dehydrase-isomerase"/>
    <property type="match status" value="2"/>
</dbReference>
<dbReference type="GO" id="GO:0044594">
    <property type="term" value="F:17-beta-hydroxysteroid dehydrogenase (NAD+) activity"/>
    <property type="evidence" value="ECO:0007669"/>
    <property type="project" value="TreeGrafter"/>
</dbReference>
<reference evidence="4" key="1">
    <citation type="submission" date="2020-01" db="EMBL/GenBank/DDBJ databases">
        <title>Whole-genome analyses of novel actinobacteria.</title>
        <authorList>
            <person name="Sahin N."/>
        </authorList>
    </citation>
    <scope>NUCLEOTIDE SEQUENCE</scope>
    <source>
        <strain evidence="4">YC537</strain>
    </source>
</reference>
<dbReference type="GO" id="GO:0004300">
    <property type="term" value="F:enoyl-CoA hydratase activity"/>
    <property type="evidence" value="ECO:0007669"/>
    <property type="project" value="TreeGrafter"/>
</dbReference>
<keyword evidence="5" id="KW-1185">Reference proteome</keyword>
<dbReference type="InterPro" id="IPR002539">
    <property type="entry name" value="MaoC-like_dom"/>
</dbReference>
<evidence type="ECO:0000313" key="5">
    <source>
        <dbReference type="Proteomes" id="UP000598297"/>
    </source>
</evidence>
<dbReference type="EMBL" id="JAAAHS010000003">
    <property type="protein sequence ID" value="NBE50039.1"/>
    <property type="molecule type" value="Genomic_DNA"/>
</dbReference>
<comment type="similarity">
    <text evidence="1">Belongs to the enoyl-CoA hydratase/isomerase family.</text>
</comment>
<accession>A0A964UJ00</accession>
<comment type="caution">
    <text evidence="4">The sequence shown here is derived from an EMBL/GenBank/DDBJ whole genome shotgun (WGS) entry which is preliminary data.</text>
</comment>
<organism evidence="4 5">
    <name type="scientific">Streptomyces boluensis</name>
    <dbReference type="NCBI Taxonomy" id="1775135"/>
    <lineage>
        <taxon>Bacteria</taxon>
        <taxon>Bacillati</taxon>
        <taxon>Actinomycetota</taxon>
        <taxon>Actinomycetes</taxon>
        <taxon>Kitasatosporales</taxon>
        <taxon>Streptomycetaceae</taxon>
        <taxon>Streptomyces</taxon>
    </lineage>
</organism>
<dbReference type="AlphaFoldDB" id="A0A964UJ00"/>
<dbReference type="RefSeq" id="WP_161692919.1">
    <property type="nucleotide sequence ID" value="NZ_JAAAHS010000003.1"/>
</dbReference>
<evidence type="ECO:0000256" key="1">
    <source>
        <dbReference type="ARBA" id="ARBA00005254"/>
    </source>
</evidence>
<dbReference type="Pfam" id="PF22622">
    <property type="entry name" value="MFE-2_hydrat-2_N"/>
    <property type="match status" value="1"/>
</dbReference>
<dbReference type="PANTHER" id="PTHR13078:SF56">
    <property type="entry name" value="PEROXISOMAL MULTIFUNCTIONAL ENZYME TYPE 2"/>
    <property type="match status" value="1"/>
</dbReference>
<feature type="domain" description="Peroxisomal multifunctional enzyme type 2-like N-terminal" evidence="3">
    <location>
        <begin position="17"/>
        <end position="144"/>
    </location>
</feature>
<proteinExistence type="inferred from homology"/>
<evidence type="ECO:0000259" key="2">
    <source>
        <dbReference type="Pfam" id="PF01575"/>
    </source>
</evidence>
<dbReference type="GO" id="GO:0006635">
    <property type="term" value="P:fatty acid beta-oxidation"/>
    <property type="evidence" value="ECO:0007669"/>
    <property type="project" value="TreeGrafter"/>
</dbReference>
<gene>
    <name evidence="4" type="ORF">GUY60_01050</name>
</gene>
<dbReference type="GO" id="GO:0003857">
    <property type="term" value="F:(3S)-3-hydroxyacyl-CoA dehydrogenase (NAD+) activity"/>
    <property type="evidence" value="ECO:0007669"/>
    <property type="project" value="TreeGrafter"/>
</dbReference>
<dbReference type="OrthoDB" id="5522043at2"/>
<evidence type="ECO:0000259" key="3">
    <source>
        <dbReference type="Pfam" id="PF22622"/>
    </source>
</evidence>
<dbReference type="CDD" id="cd03448">
    <property type="entry name" value="HDE_HSD"/>
    <property type="match status" value="1"/>
</dbReference>
<name>A0A964UJ00_9ACTN</name>
<dbReference type="InterPro" id="IPR029069">
    <property type="entry name" value="HotDog_dom_sf"/>
</dbReference>
<dbReference type="Proteomes" id="UP000598297">
    <property type="component" value="Unassembled WGS sequence"/>
</dbReference>
<dbReference type="Pfam" id="PF01575">
    <property type="entry name" value="MaoC_dehydratas"/>
    <property type="match status" value="1"/>
</dbReference>
<dbReference type="PANTHER" id="PTHR13078">
    <property type="entry name" value="PEROXISOMAL MULTIFUNCTIONAL ENZYME TYPE 2-RELATED"/>
    <property type="match status" value="1"/>
</dbReference>
<sequence>MSLNLAAVGQSVDAGTFSWDSSDAIRYALGVGAGAEDPTADLAFTTENTEGVAQQVLPTLGVVLGARERRPKLGDFSGTRMLHAEQSLELFGPLPVSGTARTTATILGFDDKGDDALAHMELTLTDESTGEKLAVSRSTVFVRGEGGFGGERGSSPAWQRPERPADHTVTYRTRTDQALLYRLSGDRNPLHSDPGFATRAGFERPILHGLCTYGFTGRALLHKACGGDVARFGRITARFASPVTPGEELTVHIWRDDAPEAAEAEGIETFRFRTRAGDRVVLDRGTFTTRKA</sequence>